<dbReference type="EMBL" id="SBII01000002">
    <property type="protein sequence ID" value="RWX02456.1"/>
    <property type="molecule type" value="Genomic_DNA"/>
</dbReference>
<dbReference type="Pfam" id="PF18962">
    <property type="entry name" value="Por_Secre_tail"/>
    <property type="match status" value="1"/>
</dbReference>
<dbReference type="InterPro" id="IPR015196">
    <property type="entry name" value="PngaseF_N"/>
</dbReference>
<evidence type="ECO:0000256" key="1">
    <source>
        <dbReference type="ARBA" id="ARBA00022729"/>
    </source>
</evidence>
<dbReference type="Proteomes" id="UP000287527">
    <property type="component" value="Unassembled WGS sequence"/>
</dbReference>
<accession>A0A444HE31</accession>
<keyword evidence="6" id="KW-1185">Reference proteome</keyword>
<proteinExistence type="predicted"/>
<dbReference type="OrthoDB" id="626993at2"/>
<reference evidence="5 6" key="1">
    <citation type="submission" date="2019-01" db="EMBL/GenBank/DDBJ databases">
        <title>Flavobacterium sp. nov.,isolated from freshwater.</title>
        <authorList>
            <person name="Zhang R."/>
            <person name="Du Z.-J."/>
        </authorList>
    </citation>
    <scope>NUCLEOTIDE SEQUENCE [LARGE SCALE GENOMIC DNA]</scope>
    <source>
        <strain evidence="5 6">1E403</strain>
    </source>
</reference>
<evidence type="ECO:0000256" key="3">
    <source>
        <dbReference type="SAM" id="SignalP"/>
    </source>
</evidence>
<dbReference type="SUPFAM" id="SSF49742">
    <property type="entry name" value="PHM/PNGase F"/>
    <property type="match status" value="1"/>
</dbReference>
<comment type="caution">
    <text evidence="5">The sequence shown here is derived from an EMBL/GenBank/DDBJ whole genome shotgun (WGS) entry which is preliminary data.</text>
</comment>
<dbReference type="Gene3D" id="2.60.120.230">
    <property type="match status" value="1"/>
</dbReference>
<evidence type="ECO:0000313" key="5">
    <source>
        <dbReference type="EMBL" id="RWX02456.1"/>
    </source>
</evidence>
<name>A0A444HE31_9FLAO</name>
<dbReference type="SMART" id="SM01290">
    <property type="entry name" value="N-glycanase_N"/>
    <property type="match status" value="1"/>
</dbReference>
<gene>
    <name evidence="5" type="ORF">EPI11_04350</name>
</gene>
<dbReference type="Pfam" id="PF09113">
    <property type="entry name" value="N-glycanase_C"/>
    <property type="match status" value="1"/>
</dbReference>
<dbReference type="Pfam" id="PF09112">
    <property type="entry name" value="N-glycanase_N"/>
    <property type="match status" value="1"/>
</dbReference>
<protein>
    <submittedName>
        <fullName evidence="5">T9SS type A sorting domain-containing protein</fullName>
    </submittedName>
</protein>
<dbReference type="InterPro" id="IPR026444">
    <property type="entry name" value="Secre_tail"/>
</dbReference>
<evidence type="ECO:0000259" key="4">
    <source>
        <dbReference type="SMART" id="SM01290"/>
    </source>
</evidence>
<organism evidence="5 6">
    <name type="scientific">Flavobacterium cerinum</name>
    <dbReference type="NCBI Taxonomy" id="2502784"/>
    <lineage>
        <taxon>Bacteria</taxon>
        <taxon>Pseudomonadati</taxon>
        <taxon>Bacteroidota</taxon>
        <taxon>Flavobacteriia</taxon>
        <taxon>Flavobacteriales</taxon>
        <taxon>Flavobacteriaceae</taxon>
        <taxon>Flavobacterium</taxon>
    </lineage>
</organism>
<dbReference type="InterPro" id="IPR015197">
    <property type="entry name" value="PngaseF_C"/>
</dbReference>
<dbReference type="NCBIfam" id="TIGR04183">
    <property type="entry name" value="Por_Secre_tail"/>
    <property type="match status" value="1"/>
</dbReference>
<keyword evidence="2" id="KW-1015">Disulfide bond</keyword>
<dbReference type="RefSeq" id="WP_128388728.1">
    <property type="nucleotide sequence ID" value="NZ_SBII01000002.1"/>
</dbReference>
<evidence type="ECO:0000256" key="2">
    <source>
        <dbReference type="ARBA" id="ARBA00023157"/>
    </source>
</evidence>
<feature type="signal peptide" evidence="3">
    <location>
        <begin position="1"/>
        <end position="22"/>
    </location>
</feature>
<dbReference type="AlphaFoldDB" id="A0A444HE31"/>
<evidence type="ECO:0000313" key="6">
    <source>
        <dbReference type="Proteomes" id="UP000287527"/>
    </source>
</evidence>
<feature type="domain" description="Peptide-N-glycosidase F N-terminal" evidence="4">
    <location>
        <begin position="28"/>
        <end position="170"/>
    </location>
</feature>
<dbReference type="InterPro" id="IPR014784">
    <property type="entry name" value="Cu2_ascorb_mOase-like_C"/>
</dbReference>
<keyword evidence="1 3" id="KW-0732">Signal</keyword>
<dbReference type="InterPro" id="IPR008977">
    <property type="entry name" value="PHM/PNGase_F_dom_sf"/>
</dbReference>
<sequence length="475" mass="52726">MKKTLLIFSLCVSMFASLTAAAQDTPYTLNVFNKVTYYGMYGELTTEPVPPGMIRMSNSSYSKMLTQEQLDSFGNTLTMKVTLNPLCDNYDRIGNVNMVLVPKEQTSYSYNDSNIKRIEIGRFITPFMRLTVQNPNSVPYEYELDNLTNIFHDAAITAQYNIWIELEVYGYQGGPGQGGAAVEIPICANRKDVYMGSLEFTSTDNPQVVYGNDNFLLPLSYKYQLRDYVLEGVDEEGNPVEGTQVLDETVKTITFTLDEALPNAVLHLITSNHGANQGGEEYVRRDHFIYLDNNPVLTYKPGGKSCEPFDQYNTQPNCVYLICTNTGSSPRPDTDAAWSWNNWCPGDKIPNRVIELGALSAGTHTFKIDVPGAVFAGDQGYFPLSVYLQSVTTTLGTKEFSTTAFSVYPNPVTDVATIETKGAEIKLVTVVNTLGQTVFTGTSDKVDMSQLQSGIYMVKVQFDNNQTGVKKIVKN</sequence>
<feature type="chain" id="PRO_5019406416" evidence="3">
    <location>
        <begin position="23"/>
        <end position="475"/>
    </location>
</feature>
<dbReference type="GO" id="GO:0016715">
    <property type="term" value="F:oxidoreductase activity, acting on paired donors, with incorporation or reduction of molecular oxygen, reduced ascorbate as one donor, and incorporation of one atom of oxygen"/>
    <property type="evidence" value="ECO:0007669"/>
    <property type="project" value="InterPro"/>
</dbReference>